<keyword evidence="3" id="KW-0285">Flavoprotein</keyword>
<evidence type="ECO:0000256" key="1">
    <source>
        <dbReference type="ARBA" id="ARBA00001974"/>
    </source>
</evidence>
<dbReference type="EMBL" id="BSNJ01000004">
    <property type="protein sequence ID" value="GLQ20946.1"/>
    <property type="molecule type" value="Genomic_DNA"/>
</dbReference>
<evidence type="ECO:0000256" key="5">
    <source>
        <dbReference type="ARBA" id="ARBA00023002"/>
    </source>
</evidence>
<sequence>MTSTDLLIIGGGINGTAIARDAAGRGLSVILCEKDDLARHTSSASTKLIHGGLRYLEYYEFRLVREALIEREVLLRSAPHIIRPMRFVLPYDQGQRPQWMLRLGLFLYDNLGGRELLPGTKTVNLHKAPHDQVLEPRLKTGFEYSDCWVEDARLVVLNAIDAANRGADIRVGTAVTALSPHKDGYRATLSDGATITARGIVNAAGPWVDEVLFKIKRDRNEAGLRLIKGSHIVTKRLFPGDHAYMFQNADNRIIFAIPYEGDYTLIGTTDVPWEAAPGPMDISPEEVDYLCKAASEYFAQDIHASDVVWSYAGVRPLYDDKSENASAVTRDYVLDIDEFSAAPDGVETTDEGRPVLSIYGGKITTSRKLAEHALQKLSPYYAEASGDWTSEAQLPGGDIPADDFEGFFTTQAARYPDVPADILRHLCRAYGTRITLILGQGPKTDLGLHFGAQLTEAEARYLCNHEWARRAEDILYRRTKQGLHLSAPEKQVFINWFNQLAEL</sequence>
<dbReference type="PRINTS" id="PR01001">
    <property type="entry name" value="FADG3PDH"/>
</dbReference>
<keyword evidence="4" id="KW-0274">FAD</keyword>
<dbReference type="Gene3D" id="3.50.50.60">
    <property type="entry name" value="FAD/NAD(P)-binding domain"/>
    <property type="match status" value="1"/>
</dbReference>
<dbReference type="NCBIfam" id="NF008899">
    <property type="entry name" value="PRK12266.1"/>
    <property type="match status" value="1"/>
</dbReference>
<name>A0ABQ5V2X7_9PROT</name>
<dbReference type="PANTHER" id="PTHR11985">
    <property type="entry name" value="GLYCEROL-3-PHOSPHATE DEHYDROGENASE"/>
    <property type="match status" value="1"/>
</dbReference>
<reference evidence="8" key="2">
    <citation type="submission" date="2023-01" db="EMBL/GenBank/DDBJ databases">
        <title>Draft genome sequence of Algimonas porphyrae strain NBRC 108216.</title>
        <authorList>
            <person name="Sun Q."/>
            <person name="Mori K."/>
        </authorList>
    </citation>
    <scope>NUCLEOTIDE SEQUENCE</scope>
    <source>
        <strain evidence="8">NBRC 108216</strain>
    </source>
</reference>
<dbReference type="Proteomes" id="UP001161390">
    <property type="component" value="Unassembled WGS sequence"/>
</dbReference>
<gene>
    <name evidence="8" type="ORF">GCM10007854_19010</name>
</gene>
<dbReference type="InterPro" id="IPR031656">
    <property type="entry name" value="DAO_C"/>
</dbReference>
<evidence type="ECO:0000313" key="8">
    <source>
        <dbReference type="EMBL" id="GLQ20946.1"/>
    </source>
</evidence>
<feature type="domain" description="Alpha-glycerophosphate oxidase C-terminal" evidence="7">
    <location>
        <begin position="389"/>
        <end position="481"/>
    </location>
</feature>
<comment type="similarity">
    <text evidence="2">Belongs to the FAD-dependent glycerol-3-phosphate dehydrogenase family.</text>
</comment>
<dbReference type="Pfam" id="PF01266">
    <property type="entry name" value="DAO"/>
    <property type="match status" value="1"/>
</dbReference>
<evidence type="ECO:0000256" key="3">
    <source>
        <dbReference type="ARBA" id="ARBA00022630"/>
    </source>
</evidence>
<evidence type="ECO:0000259" key="7">
    <source>
        <dbReference type="Pfam" id="PF16901"/>
    </source>
</evidence>
<feature type="domain" description="FAD dependent oxidoreductase" evidence="6">
    <location>
        <begin position="5"/>
        <end position="321"/>
    </location>
</feature>
<protein>
    <submittedName>
        <fullName evidence="8">Glycerol-3-phosphate dehydrogenase</fullName>
    </submittedName>
</protein>
<evidence type="ECO:0000256" key="4">
    <source>
        <dbReference type="ARBA" id="ARBA00022827"/>
    </source>
</evidence>
<reference evidence="8" key="1">
    <citation type="journal article" date="2014" name="Int. J. Syst. Evol. Microbiol.">
        <title>Complete genome of a new Firmicutes species belonging to the dominant human colonic microbiota ('Ruminococcus bicirculans') reveals two chromosomes and a selective capacity to utilize plant glucans.</title>
        <authorList>
            <consortium name="NISC Comparative Sequencing Program"/>
            <person name="Wegmann U."/>
            <person name="Louis P."/>
            <person name="Goesmann A."/>
            <person name="Henrissat B."/>
            <person name="Duncan S.H."/>
            <person name="Flint H.J."/>
        </authorList>
    </citation>
    <scope>NUCLEOTIDE SEQUENCE</scope>
    <source>
        <strain evidence="8">NBRC 108216</strain>
    </source>
</reference>
<evidence type="ECO:0000259" key="6">
    <source>
        <dbReference type="Pfam" id="PF01266"/>
    </source>
</evidence>
<dbReference type="NCBIfam" id="NF009906">
    <property type="entry name" value="PRK13369.1"/>
    <property type="match status" value="1"/>
</dbReference>
<dbReference type="Gene3D" id="1.10.8.870">
    <property type="entry name" value="Alpha-glycerophosphate oxidase, cap domain"/>
    <property type="match status" value="1"/>
</dbReference>
<keyword evidence="9" id="KW-1185">Reference proteome</keyword>
<comment type="cofactor">
    <cofactor evidence="1">
        <name>FAD</name>
        <dbReference type="ChEBI" id="CHEBI:57692"/>
    </cofactor>
</comment>
<accession>A0ABQ5V2X7</accession>
<dbReference type="InterPro" id="IPR038299">
    <property type="entry name" value="DAO_C_sf"/>
</dbReference>
<dbReference type="SUPFAM" id="SSF51905">
    <property type="entry name" value="FAD/NAD(P)-binding domain"/>
    <property type="match status" value="1"/>
</dbReference>
<dbReference type="InterPro" id="IPR036188">
    <property type="entry name" value="FAD/NAD-bd_sf"/>
</dbReference>
<dbReference type="Gene3D" id="3.30.9.10">
    <property type="entry name" value="D-Amino Acid Oxidase, subunit A, domain 2"/>
    <property type="match status" value="1"/>
</dbReference>
<comment type="caution">
    <text evidence="8">The sequence shown here is derived from an EMBL/GenBank/DDBJ whole genome shotgun (WGS) entry which is preliminary data.</text>
</comment>
<dbReference type="Gene3D" id="6.10.250.1890">
    <property type="match status" value="1"/>
</dbReference>
<dbReference type="Pfam" id="PF16901">
    <property type="entry name" value="DAO_C"/>
    <property type="match status" value="1"/>
</dbReference>
<dbReference type="PANTHER" id="PTHR11985:SF15">
    <property type="entry name" value="GLYCEROL-3-PHOSPHATE DEHYDROGENASE, MITOCHONDRIAL"/>
    <property type="match status" value="1"/>
</dbReference>
<organism evidence="8 9">
    <name type="scientific">Algimonas porphyrae</name>
    <dbReference type="NCBI Taxonomy" id="1128113"/>
    <lineage>
        <taxon>Bacteria</taxon>
        <taxon>Pseudomonadati</taxon>
        <taxon>Pseudomonadota</taxon>
        <taxon>Alphaproteobacteria</taxon>
        <taxon>Maricaulales</taxon>
        <taxon>Robiginitomaculaceae</taxon>
        <taxon>Algimonas</taxon>
    </lineage>
</organism>
<dbReference type="InterPro" id="IPR000447">
    <property type="entry name" value="G3P_DH_FAD-dep"/>
</dbReference>
<evidence type="ECO:0000256" key="2">
    <source>
        <dbReference type="ARBA" id="ARBA00007330"/>
    </source>
</evidence>
<evidence type="ECO:0000313" key="9">
    <source>
        <dbReference type="Proteomes" id="UP001161390"/>
    </source>
</evidence>
<dbReference type="RefSeq" id="WP_284372010.1">
    <property type="nucleotide sequence ID" value="NZ_BSNJ01000004.1"/>
</dbReference>
<proteinExistence type="inferred from homology"/>
<dbReference type="InterPro" id="IPR006076">
    <property type="entry name" value="FAD-dep_OxRdtase"/>
</dbReference>
<keyword evidence="5" id="KW-0560">Oxidoreductase</keyword>